<dbReference type="Proteomes" id="UP000252884">
    <property type="component" value="Unassembled WGS sequence"/>
</dbReference>
<proteinExistence type="predicted"/>
<dbReference type="AlphaFoldDB" id="A0A368XK67"/>
<dbReference type="RefSeq" id="WP_147282984.1">
    <property type="nucleotide sequence ID" value="NZ_QPJK01000010.1"/>
</dbReference>
<sequence length="758" mass="85230">MSEAAEKSEASGAAPEFECVSRKIRFDLASRTISVKRSIVRADEEPWADLGVQYAWMPASPLHPAPTKLVEHDQLFWLLVVSLDCYAAKQKGSKTFHTVVTDICRTLVKTFEYLWIEGFYDPRDAPEAVWQKLRTTLARGSWNAALRTEQRAINFVADNPNTAANYIYRNWKGKISLRDEFREALGTNIAGLETRALKSIVVQATSKRDDDDGRYKFGVAKQMSETMLIQTLRAHDLLGMLPERYRVKTIPRESASGFAQENGRKGNRTENIEPEVWAKVLVHAYKWIYDFGPFVVEAVRVIAIHLEPYFSTEMRLRADANESVASYRASLMRRALPKITEVQALSAAIGLEITNYSRKENPDGETSVNAVLNQLLSSCFIVIASMNARRKDEVSGRAVGIYAGALKQIDPHRDVYECDFYVEKTVQDYVPFLVNNVSATAIQLVDDVAEVAWFWREAVNEQQGAAGRERKVFFLPGFVGGKKGKPIWFEFDANQDEPAQAFIRDALGELASQFKVKAHMFRRGYGLLYHYRYENATLVALSQKYGHLDLNSTRHYITNGTETELGKTAAAKWALPSNPVQRAQLDQRKEMQAEIEDVGLGKLENFVRDVIGGARTFGGGFSKLVARYHRILSARVDYDQMSLAAQAKSLMASLVDRGHTSHPLKTNTCWAGRNRKHAACGVKKEAVARENASAMVCSRCPYSETNEVQLKTLERDLAFLSSHGLAAAETVKGRAAIQEQENLRRVIVLHRLRLGLDK</sequence>
<comment type="caution">
    <text evidence="1">The sequence shown here is derived from an EMBL/GenBank/DDBJ whole genome shotgun (WGS) entry which is preliminary data.</text>
</comment>
<dbReference type="OrthoDB" id="9043026at2"/>
<protein>
    <recommendedName>
        <fullName evidence="3">Phage integrase family protein</fullName>
    </recommendedName>
</protein>
<organism evidence="1 2">
    <name type="scientific">Pseudorhodoferax soli</name>
    <dbReference type="NCBI Taxonomy" id="545864"/>
    <lineage>
        <taxon>Bacteria</taxon>
        <taxon>Pseudomonadati</taxon>
        <taxon>Pseudomonadota</taxon>
        <taxon>Betaproteobacteria</taxon>
        <taxon>Burkholderiales</taxon>
        <taxon>Comamonadaceae</taxon>
    </lineage>
</organism>
<evidence type="ECO:0000313" key="2">
    <source>
        <dbReference type="Proteomes" id="UP000252884"/>
    </source>
</evidence>
<name>A0A368XK67_9BURK</name>
<evidence type="ECO:0000313" key="1">
    <source>
        <dbReference type="EMBL" id="RCW66877.1"/>
    </source>
</evidence>
<evidence type="ECO:0008006" key="3">
    <source>
        <dbReference type="Google" id="ProtNLM"/>
    </source>
</evidence>
<reference evidence="1 2" key="1">
    <citation type="submission" date="2018-07" db="EMBL/GenBank/DDBJ databases">
        <title>Genomic Encyclopedia of Type Strains, Phase IV (KMG-IV): sequencing the most valuable type-strain genomes for metagenomic binning, comparative biology and taxonomic classification.</title>
        <authorList>
            <person name="Goeker M."/>
        </authorList>
    </citation>
    <scope>NUCLEOTIDE SEQUENCE [LARGE SCALE GENOMIC DNA]</scope>
    <source>
        <strain evidence="1 2">DSM 21634</strain>
    </source>
</reference>
<dbReference type="EMBL" id="QPJK01000010">
    <property type="protein sequence ID" value="RCW66877.1"/>
    <property type="molecule type" value="Genomic_DNA"/>
</dbReference>
<accession>A0A368XK67</accession>
<keyword evidence="2" id="KW-1185">Reference proteome</keyword>
<gene>
    <name evidence="1" type="ORF">DES41_110242</name>
</gene>